<evidence type="ECO:0000313" key="13">
    <source>
        <dbReference type="EnsemblPlants" id="ORUFI02G01380.5"/>
    </source>
</evidence>
<feature type="domain" description="R13L1/DRL21-like LRR repeat region" evidence="12">
    <location>
        <begin position="2638"/>
        <end position="2765"/>
    </location>
</feature>
<dbReference type="InterPro" id="IPR042197">
    <property type="entry name" value="Apaf_helical"/>
</dbReference>
<evidence type="ECO:0000259" key="9">
    <source>
        <dbReference type="Pfam" id="PF00931"/>
    </source>
</evidence>
<protein>
    <recommendedName>
        <fullName evidence="15">NB-ARC domain-containing protein</fullName>
    </recommendedName>
</protein>
<feature type="domain" description="Disease resistance protein winged helix" evidence="11">
    <location>
        <begin position="4111"/>
        <end position="4176"/>
    </location>
</feature>
<sequence>MGHGSIDLGASAAAGGGEDGLVLASVALVAVWIMGLVATAIEAAIGWVVESILGNFFTGQMQVWTREVGLSEEVEELETEMRSMQMVLAAAESSKIDNRPLSESLDELKELLYDAEDVMDELDYYRLQQHIEGGKGSTAASCTNPEGSYVSSSTPSYFQRVSNSINHNISWPMHGKKRKREEEEEQTHSTMLPLEIKHDISKRINEIVNCLRTRCKPVQGVLQLEILRQIAMPKHSQSEPRKPRQTTSLAIEHKVYGRDTERDNIIELLTKVKSCDLGVLPLVGVGGVGKTTLARFVYHDQRIKDHFDLRMWVCVSDNFNEKNLTHEMLELVCKDRQGYKNIISFDVLQNTLWEEIRGKRFLLILDDMWEDGNRSGWDKLLAPLKCNEEWAFLGNEKLECNPTLQSIGKHIAKALKGNPLAARSVGALLNRSVSFDHWRKVQHKWKFLLKQDDDILAILKFSYEFLPVHLQHCFSYCSLFPKDHKFNGKKLVRAWISQNFVKCECRAERLEETGKQYLDNLVDWGFFEEVESHYVMHDLMHDLAEEVSSDECDTVDGLESKKISPGLQHLSIITTAYDREEPCNFPREKFENILQSIGSLPKLRTLMFFGENSIMLLRSLNTICKESKRLRLLKIYVTAADISSTHNLFKPNHLRYLEFIVVPTNNMFGSRGIVNTSIPQALTKFYHLQVLDVSSKGNLAVPTGLNNLINLRHLIAHEKVHSTIAGLGNLTSLQELIFKVQDADNFNIGQLRALNELVILGISQLENVKTKQEASSARMIDKEHLEELSLLWNDNSMNPEPTAEKTRDDVIEGLEPLQNLKHLQLIRYSGATSPTWLASRVTSLQVLHLENCRQWQIVQSLEMLPLLRKLKLIRMWNLMEVSIPSCLEELDLVNVPKLEKCVGTYGLDLTSGLRVLIVKDCPILNEFTFFHKDYFHAEQKSWFPSLNKLIVGRCHRIITIAEVSYTYFVKLCYRAWKILPLEEMQALKKLELMDVPVVEELSVPSLEKLVLIQIPRLQSCRGITTAPSPHFSTSQGDQRELVCGLRELTINDCPSLLVQFPIPPSSLISFLSIKGLSSFPTMVINRRVLTIESNELSELDGRISPFHNLKGITWVNLRRCPNLTRISIDGFSQPHVMSKPVHDNSIPITSYPVLPSVNSLSIQSCGIAGGWLTLMLPHLQSLENLELRDCPQIKLLSTSQCTKIEAPNSLASAETTSARDKYLLQIPYNLLRSLKRLIIWACRDLEFSGVNEGFGGFTSLVELQIRDCPRLVPSLVSETKDNWLLPTSFQYLTISPLPANMQLFAPEGLTCLRVLSVFCSQYLKSVQLRSCTALECLQLLECQQLSVLEGLQHLSSLVSLDIEMNHELSMAWDHKLQEQEQGSNQVGLFPLSLVHLGITNLEGSVHSRFLCLPSITKLDLWNSPDLKSLQLGYCTALVDLAIDSCKSLASIEGFQSIRNLRSLRVGDSPSVYPCLQLMSQQQGASDIFSQLETLTVDDASVLSVPLCKHLTSLRVLGLHRDGYSGKSMVSLTEEQERALQLLTSLRQLNFYSYQNLEFLPANLRSLDSLEELHIVRCPRILRLPEMGLPPSLKYLLLCGCSEELCMQCRMAETEKLKRPGVTREWAVVALLPANRATVRTRMGEVGGGPNFQPHHATNSPLPAYATCLMGCAASREKNGRGETCLGGSVGWTAWRAAPSGTWYRLLGGLAQSSTRDAVGLYHSQPHVTVSHGIAFLCLHKYISISSAHMVYPALPVLIWQPACQPSIVKLYDLESCGFCGANITHRMLERKQESEMRCAIWSSGGHWATMGRRSIMQVLARFFWASDRFHAELSRCKHVSKLSSLLQMQECISRIVKKHTPSFYDVGQFKNILGWSYLVTVLAQSCREWPPRNETLVHAHRGCCDCESAIRRAAFSRDPPVVWWWGFRAGENLRQMDWFKGLVRSLLALAFTKLAQSRASGRARARRVHWGTMGLVSTAAEAAIGWVVQSILGSFFTGQMQVWTREVGLDKQVEELETEMRNMQMVLAEAEGTKIDNRPLSESLDEIKELIYDAEDFPYPGKGSSAAACTNPEESSASSSTPSYIQQISNRMNQNISWVMDGKKRKREEEEEPTHSVMLPPEVKHGISERINGIVNHLRIRGNPVQGVLQLEILRQIALPKQSQNGPRKSRLTISLMTEHKVYGRDAERDNIIELLTKGKSSDLDVVPLVGVGGVGKTTLARFVYNNNRIENHFDLRMWVCVSDNFNEKSLTCEMLDHVCKDRQEYGNISNFDALQKILLEKIRHKRFLLVLDDMWEDRDRKGWENLLAPLKCNEATGCMILVTTRRTSVARMTGTMSKIDVNGLDETEFWSLFKAWAFLGNENQERDPTLRSIGQHIAEALKGNPLAARSVGALLNWNVSFEHWRKIQYKWRSILEQDDDILAILKLSYEFLPVHLQYCFSYCSLFPKDHKFCGKKLVRAWISQNFVKCECHTKRLEEIGKQYLDKLVDWGFLEEVESHYVMHDLMHDLAEKVSSNEYATVDGLESKKISPGVRHLSIITTYDKEEHCNFPSEKSTYGYLDIVNTSIPQALTKFYHLQVLDGDSTGNLVVPIGMNDLINLRHLIDHEEVHSAIASVGSLTSLQELTFNVQAAGNFSIGQLSSMNELVTLRICQLENVKSEEEAKSARFIDKEHLEALSFTWNDLSMTSEPTAEKTTDDVLEGLEPHHNLKHLQLTRYSGATSPTWLASTVTSLQGLHLYNCREWRVVRSLEKLPLLRKLKLVRMWNLMEVSIPSYLEELVLVDMPKLKKCVGTYGQDLTSGLRELMEMGALKELELIDVPVVEELSVPSLEKLVLIQMPSLQSCNGITASPPLQFSNSQVDQTEWVSSLCELKIHDCSNLVLPWPIPLVSYLSIKEVSAFPTLVIKQRKFTIKYSELSEMDGRIFPFHNLKSITSMRLENCPNLIYNWSEAFSQLIALKHLDISKCPSLLQRHVMSEFLHENTTPDTNYLVPSLKSLKIFSSGISGRWLTRTLPHLPSLEDFELRKCPQIKFLLISQSTGEATSSLASAETTSARDGQLLKMPCNLLRSLKRLCIYDCPDLEFCGGNGGFGGYTSLVELQIYGCPKLLSSPANEMDISLLPTSIQELWIGDLPSFFSPEGLSFLKRLWLSSSQDLKSLQLHSCTALEDLNIWGRQQLGVLEGLQGLSLLRRLNIEMNPELFAAWALKLQEQEQSGNQVGLFPPSLIELEISNLEGSIHPCFFSCLHSLTRLELGDSPELVTLQLGYCTALESLTIYDCKSLASIEGLQSIRNLRRLTTRDSPGVTPCLQLVSQQEGASGIWSRLEVLCTDGASVLTTSLCKHLTSLQSLVFWSRFNDDEPMVSLTEEQERALQLLTSLQQLEFSNHHYLESLPANLRSLDSLEALHINGCRSIRRLPEMGLPPLLTCLNLIGCSKELCLQGKMAQTEKLMFESEWCITALSDIAWLLAIVMDLGSLTLSSRLSEKAKKGTSQSSTQDVTSSGPAAADHETTVPISRHGGEDFASWPHDKLGQYTVRSAYNFLAAHSSNGRGLPSVLDETVKKGKALWKIKAPGKMKINLWRAAHDCQTTPYTSNGGMHLLDDPIEHVLLFCPFASAVWDEVRKSFNLQLGRAALTSAAVEWVVQSILGSFFTGQLQVWTHEVGLIEHVQGLESEMRSMQMVLATTDRRKIDNRPLSESLNELQDVLFDAEDVMDELDYYQLQQQIEGKGSRASACIDPEGSCVSSYTPSLFQQVSSSMNQIIGWAMHGRKRKREEEPTHSIILPLEIKHDISDRIKGILNQLRIKGKPVLEILQLELSCQIAMSKQIQSGPRKPRQTTSLLIERKVYGRDAERDNIIELLTKGKSSDLGVLPLVGVGGVGKTTLARFVYHDQRIKDHFDLRMWVCVSDNFNEKSLTREILEHVCKDRQGYENIIGLGALQDTLLENIRCKRFLLVLDDMWEDEDMSGWDNLLAPFKCNEATGCMILVTTRRTSVAKRIGTVNKVEVNGLDETEFWLLFKAWAFNGYENLELDPFFQSTGKDIARELKGNPLAARSVGALLNRSVSFEHWRKVQYKWKSLVGQDDDILSILMISYEYLPVHLQHCFSYCSLFPKDHKFNGKKLVHAWISQNFVKCECHTERLEETGMQYLDNLVDWGFFEEVESHYVMHDLMHDLAEKVSSNECAAIDGLESNKISPSVRHLSIITTAYDKDGPRSFPTKNFENKLQNIRNTILLRSLQTLCKELKRLRLLRIYVTVSDISSIHNFLKPHHLRYLEFIVVPATNMFGHMDIANTSIPQAFTNFFHLQVLDVSSNGNIAVPIGMNKLINLRHLIAHEKVHSAIDSVGKLTCLQKLIFKVQDADSFEIGQLRAMNDLVILGISQLENVKTKKEARSARLMDKEHLKELSLSWNDNMSSGPTEENTRYDVLEGLEPHGNLKHLQLTGYSGATSPTWFASKVLHLENCTEWRIVQYLEMLPLLRKLKLIRMWNLVEVSIPSYLEELVLVNMPKLENCVGTYGIELTSRIRVLMVKDCPQLNEFVLFHRDHFHAEQKSWFPSLNKLMIGHCYRIIMWKILPLEEMRALKELELMDVPIVEELPVPSLEKLVLIQMRSLQICSGITASPVQVSTSQVDQNEWISSLRELTIHDCSSLVVSLPILPSPLMSYSSIKRLSAFPTMEINNRKFTIESDELSELDGRILSFHNLKGVTSIYLRRCPNLTRISTEGFNQLITLECLVIQKCPNLFQLQISDQANNTSSATNIPALPSLKSLTISSCGIAGRWLTQMLHHVNSLEKLDLFDCPQIKFLLTNQPTEREVTSSLASAEITSAGDEQLLQIPCSLLHSLKWLSISECPDLEFCGGSGGFAGFTSLVQLQIKNCPKLVSALVSETNDNGLLPMSLQDLSLSPLSVSENLQSFSPEGLPCLRRLSLCRSQHLKSMQLHSCTSLEYLKISGCRSLVVLEGLSSLRRLDIQMNPELSAAWHLKLQEQEQGGNQAQVFPPSLVELHISNLEGSISSQFLCLPSVTKLAVRDSPALKSIQLKHCMTLEKLEIINCKLLASIEDFHSIRNLRSLKVLGTRSLSPYLQQEASGMWFRLESLMIDDAAVLSVHLCIQLTSLRILQFWSMGMASLTEEQERALQLLTSLRQLGFSRCQKLESLPANLRSLDFLEVLRIDECRSIRRLPEMGLPPSLSYLDLYGCCEELCMQGRMAETEKLKVEIIYKQ</sequence>
<feature type="domain" description="R13L1/DRL21-like LRR repeat region" evidence="12">
    <location>
        <begin position="4366"/>
        <end position="4487"/>
    </location>
</feature>
<dbReference type="InterPro" id="IPR058922">
    <property type="entry name" value="WHD_DRP"/>
</dbReference>
<evidence type="ECO:0000259" key="11">
    <source>
        <dbReference type="Pfam" id="PF23559"/>
    </source>
</evidence>
<evidence type="ECO:0000256" key="7">
    <source>
        <dbReference type="SAM" id="MobiDB-lite"/>
    </source>
</evidence>
<dbReference type="HOGENOM" id="CLU_223255_0_0_1"/>
<dbReference type="GO" id="GO:0051707">
    <property type="term" value="P:response to other organism"/>
    <property type="evidence" value="ECO:0007669"/>
    <property type="project" value="UniProtKB-ARBA"/>
</dbReference>
<dbReference type="FunFam" id="3.40.50.300:FF:001091">
    <property type="entry name" value="Probable disease resistance protein At1g61300"/>
    <property type="match status" value="1"/>
</dbReference>
<feature type="domain" description="R13L1/DRL21-like LRR repeat region" evidence="12">
    <location>
        <begin position="748"/>
        <end position="875"/>
    </location>
</feature>
<feature type="region of interest" description="Disordered" evidence="7">
    <location>
        <begin position="2062"/>
        <end position="2084"/>
    </location>
</feature>
<keyword evidence="4" id="KW-0547">Nucleotide-binding</keyword>
<dbReference type="InterPro" id="IPR032675">
    <property type="entry name" value="LRR_dom_sf"/>
</dbReference>
<evidence type="ECO:0008006" key="15">
    <source>
        <dbReference type="Google" id="ProtNLM"/>
    </source>
</evidence>
<dbReference type="SMART" id="SM00367">
    <property type="entry name" value="LRR_CC"/>
    <property type="match status" value="8"/>
</dbReference>
<comment type="similarity">
    <text evidence="1">Belongs to the disease resistance NB-LRR family.</text>
</comment>
<keyword evidence="8" id="KW-1133">Transmembrane helix</keyword>
<evidence type="ECO:0000313" key="14">
    <source>
        <dbReference type="Proteomes" id="UP000008022"/>
    </source>
</evidence>
<evidence type="ECO:0000259" key="10">
    <source>
        <dbReference type="Pfam" id="PF18052"/>
    </source>
</evidence>
<dbReference type="Gene3D" id="3.80.10.10">
    <property type="entry name" value="Ribonuclease Inhibitor"/>
    <property type="match status" value="10"/>
</dbReference>
<dbReference type="Gene3D" id="1.10.10.10">
    <property type="entry name" value="Winged helix-like DNA-binding domain superfamily/Winged helix DNA-binding domain"/>
    <property type="match status" value="3"/>
</dbReference>
<evidence type="ECO:0000256" key="1">
    <source>
        <dbReference type="ARBA" id="ARBA00008894"/>
    </source>
</evidence>
<proteinExistence type="inferred from homology"/>
<dbReference type="GO" id="GO:0006952">
    <property type="term" value="P:defense response"/>
    <property type="evidence" value="ECO:0007669"/>
    <property type="project" value="UniProtKB-KW"/>
</dbReference>
<keyword evidence="5" id="KW-0611">Plant defense</keyword>
<keyword evidence="6" id="KW-0067">ATP-binding</keyword>
<feature type="domain" description="NB-ARC" evidence="9">
    <location>
        <begin position="3853"/>
        <end position="4025"/>
    </location>
</feature>
<dbReference type="PANTHER" id="PTHR36766">
    <property type="entry name" value="PLANT BROAD-SPECTRUM MILDEW RESISTANCE PROTEIN RPW8"/>
    <property type="match status" value="1"/>
</dbReference>
<reference evidence="13" key="2">
    <citation type="submission" date="2015-06" db="UniProtKB">
        <authorList>
            <consortium name="EnsemblPlants"/>
        </authorList>
    </citation>
    <scope>IDENTIFICATION</scope>
</reference>
<feature type="domain" description="Disease resistance N-terminal" evidence="10">
    <location>
        <begin position="3656"/>
        <end position="3728"/>
    </location>
</feature>
<dbReference type="InterPro" id="IPR036388">
    <property type="entry name" value="WH-like_DNA-bd_sf"/>
</dbReference>
<dbReference type="Pfam" id="PF18052">
    <property type="entry name" value="Rx_N"/>
    <property type="match status" value="3"/>
</dbReference>
<dbReference type="InterPro" id="IPR006553">
    <property type="entry name" value="Leu-rich_rpt_Cys-con_subtyp"/>
</dbReference>
<dbReference type="EnsemblPlants" id="ORUFI02G01380.5">
    <property type="protein sequence ID" value="ORUFI02G01380.5"/>
    <property type="gene ID" value="ORUFI02G01380"/>
</dbReference>
<dbReference type="Pfam" id="PF25019">
    <property type="entry name" value="LRR_R13L1-DRL21"/>
    <property type="match status" value="3"/>
</dbReference>
<feature type="domain" description="Disease resistance N-terminal" evidence="10">
    <location>
        <begin position="51"/>
        <end position="133"/>
    </location>
</feature>
<accession>A0A0E0N8X5</accession>
<name>A0A0E0N8X5_ORYRU</name>
<feature type="domain" description="NB-ARC" evidence="9">
    <location>
        <begin position="261"/>
        <end position="387"/>
    </location>
</feature>
<evidence type="ECO:0000256" key="6">
    <source>
        <dbReference type="ARBA" id="ARBA00022840"/>
    </source>
</evidence>
<dbReference type="Gene3D" id="1.20.5.4130">
    <property type="match status" value="3"/>
</dbReference>
<dbReference type="SUPFAM" id="SSF52540">
    <property type="entry name" value="P-loop containing nucleoside triphosphate hydrolases"/>
    <property type="match status" value="3"/>
</dbReference>
<feature type="region of interest" description="Disordered" evidence="7">
    <location>
        <begin position="3485"/>
        <end position="3510"/>
    </location>
</feature>
<dbReference type="Pfam" id="PF00931">
    <property type="entry name" value="NB-ARC"/>
    <property type="match status" value="3"/>
</dbReference>
<dbReference type="InterPro" id="IPR027417">
    <property type="entry name" value="P-loop_NTPase"/>
</dbReference>
<dbReference type="PANTHER" id="PTHR36766:SF55">
    <property type="entry name" value="OS11G0492900 PROTEIN"/>
    <property type="match status" value="1"/>
</dbReference>
<keyword evidence="3" id="KW-0677">Repeat</keyword>
<feature type="transmembrane region" description="Helical" evidence="8">
    <location>
        <begin position="21"/>
        <end position="49"/>
    </location>
</feature>
<evidence type="ECO:0000256" key="2">
    <source>
        <dbReference type="ARBA" id="ARBA00022614"/>
    </source>
</evidence>
<dbReference type="Gramene" id="ORUFI02G01380.5">
    <property type="protein sequence ID" value="ORUFI02G01380.5"/>
    <property type="gene ID" value="ORUFI02G01380"/>
</dbReference>
<dbReference type="SUPFAM" id="SSF52058">
    <property type="entry name" value="L domain-like"/>
    <property type="match status" value="8"/>
</dbReference>
<dbReference type="GO" id="GO:0043531">
    <property type="term" value="F:ADP binding"/>
    <property type="evidence" value="ECO:0007669"/>
    <property type="project" value="InterPro"/>
</dbReference>
<evidence type="ECO:0000259" key="12">
    <source>
        <dbReference type="Pfam" id="PF25019"/>
    </source>
</evidence>
<feature type="domain" description="Disease resistance protein winged helix" evidence="11">
    <location>
        <begin position="479"/>
        <end position="544"/>
    </location>
</feature>
<organism evidence="13 14">
    <name type="scientific">Oryza rufipogon</name>
    <name type="common">Brownbeard rice</name>
    <name type="synonym">Asian wild rice</name>
    <dbReference type="NCBI Taxonomy" id="4529"/>
    <lineage>
        <taxon>Eukaryota</taxon>
        <taxon>Viridiplantae</taxon>
        <taxon>Streptophyta</taxon>
        <taxon>Embryophyta</taxon>
        <taxon>Tracheophyta</taxon>
        <taxon>Spermatophyta</taxon>
        <taxon>Magnoliopsida</taxon>
        <taxon>Liliopsida</taxon>
        <taxon>Poales</taxon>
        <taxon>Poaceae</taxon>
        <taxon>BOP clade</taxon>
        <taxon>Oryzoideae</taxon>
        <taxon>Oryzeae</taxon>
        <taxon>Oryzinae</taxon>
        <taxon>Oryza</taxon>
    </lineage>
</organism>
<keyword evidence="8" id="KW-0472">Membrane</keyword>
<keyword evidence="2" id="KW-0433">Leucine-rich repeat</keyword>
<dbReference type="Gene3D" id="3.40.50.300">
    <property type="entry name" value="P-loop containing nucleotide triphosphate hydrolases"/>
    <property type="match status" value="3"/>
</dbReference>
<dbReference type="Pfam" id="PF23559">
    <property type="entry name" value="WHD_DRP"/>
    <property type="match status" value="3"/>
</dbReference>
<feature type="domain" description="Disease resistance N-terminal" evidence="10">
    <location>
        <begin position="1992"/>
        <end position="2056"/>
    </location>
</feature>
<feature type="compositionally biased region" description="Low complexity" evidence="7">
    <location>
        <begin position="2072"/>
        <end position="2083"/>
    </location>
</feature>
<evidence type="ECO:0000256" key="4">
    <source>
        <dbReference type="ARBA" id="ARBA00022741"/>
    </source>
</evidence>
<dbReference type="InterPro" id="IPR002182">
    <property type="entry name" value="NB-ARC"/>
</dbReference>
<keyword evidence="8" id="KW-0812">Transmembrane</keyword>
<keyword evidence="14" id="KW-1185">Reference proteome</keyword>
<feature type="domain" description="NB-ARC" evidence="9">
    <location>
        <begin position="2188"/>
        <end position="2359"/>
    </location>
</feature>
<dbReference type="PRINTS" id="PR00364">
    <property type="entry name" value="DISEASERSIST"/>
</dbReference>
<reference evidence="14" key="1">
    <citation type="submission" date="2013-06" db="EMBL/GenBank/DDBJ databases">
        <authorList>
            <person name="Zhao Q."/>
        </authorList>
    </citation>
    <scope>NUCLEOTIDE SEQUENCE</scope>
    <source>
        <strain evidence="14">cv. W1943</strain>
    </source>
</reference>
<dbReference type="InterPro" id="IPR041118">
    <property type="entry name" value="Rx_N"/>
</dbReference>
<evidence type="ECO:0000256" key="8">
    <source>
        <dbReference type="SAM" id="Phobius"/>
    </source>
</evidence>
<dbReference type="Gene3D" id="1.10.8.430">
    <property type="entry name" value="Helical domain of apoptotic protease-activating factors"/>
    <property type="match status" value="3"/>
</dbReference>
<feature type="region of interest" description="Disordered" evidence="7">
    <location>
        <begin position="169"/>
        <end position="189"/>
    </location>
</feature>
<dbReference type="Proteomes" id="UP000008022">
    <property type="component" value="Unassembled WGS sequence"/>
</dbReference>
<evidence type="ECO:0000256" key="5">
    <source>
        <dbReference type="ARBA" id="ARBA00022821"/>
    </source>
</evidence>
<dbReference type="GO" id="GO:0005524">
    <property type="term" value="F:ATP binding"/>
    <property type="evidence" value="ECO:0007669"/>
    <property type="project" value="UniProtKB-KW"/>
</dbReference>
<feature type="compositionally biased region" description="Low complexity" evidence="7">
    <location>
        <begin position="3491"/>
        <end position="3502"/>
    </location>
</feature>
<dbReference type="InterPro" id="IPR056789">
    <property type="entry name" value="LRR_R13L1-DRL21"/>
</dbReference>
<evidence type="ECO:0000256" key="3">
    <source>
        <dbReference type="ARBA" id="ARBA00022737"/>
    </source>
</evidence>
<feature type="domain" description="Disease resistance protein winged helix" evidence="11">
    <location>
        <begin position="2446"/>
        <end position="2511"/>
    </location>
</feature>